<gene>
    <name evidence="9 10" type="primary">mscL</name>
    <name evidence="10" type="ORF">ACFSKW_53730</name>
</gene>
<comment type="caution">
    <text evidence="10">The sequence shown here is derived from an EMBL/GenBank/DDBJ whole genome shotgun (WGS) entry which is preliminary data.</text>
</comment>
<evidence type="ECO:0000256" key="6">
    <source>
        <dbReference type="ARBA" id="ARBA00023065"/>
    </source>
</evidence>
<keyword evidence="6 9" id="KW-0406">Ion transport</keyword>
<dbReference type="PANTHER" id="PTHR30266:SF2">
    <property type="entry name" value="LARGE-CONDUCTANCE MECHANOSENSITIVE CHANNEL"/>
    <property type="match status" value="1"/>
</dbReference>
<keyword evidence="4 9" id="KW-0812">Transmembrane</keyword>
<feature type="transmembrane region" description="Helical" evidence="9">
    <location>
        <begin position="12"/>
        <end position="45"/>
    </location>
</feature>
<dbReference type="EMBL" id="JBHUFV010000106">
    <property type="protein sequence ID" value="MFD1940352.1"/>
    <property type="molecule type" value="Genomic_DNA"/>
</dbReference>
<keyword evidence="5 9" id="KW-1133">Transmembrane helix</keyword>
<keyword evidence="3 9" id="KW-1003">Cell membrane</keyword>
<evidence type="ECO:0000313" key="10">
    <source>
        <dbReference type="EMBL" id="MFD1940352.1"/>
    </source>
</evidence>
<keyword evidence="7 9" id="KW-0472">Membrane</keyword>
<dbReference type="PANTHER" id="PTHR30266">
    <property type="entry name" value="MECHANOSENSITIVE CHANNEL MSCL"/>
    <property type="match status" value="1"/>
</dbReference>
<evidence type="ECO:0000313" key="11">
    <source>
        <dbReference type="Proteomes" id="UP001597368"/>
    </source>
</evidence>
<proteinExistence type="inferred from homology"/>
<sequence length="132" mass="14195">MSGFKKFLVQGNVIDLAVAVVIGAAFGAIVTSFVADLLTPLISAFGGLPDFSSLTLKVGEAQFRYGNFLNTLVSFVVIAAVVYFLVVRPYSRYKERAAGREEVAHRECPECLSEIPRAASRCSQCCAEVAPV</sequence>
<keyword evidence="2 9" id="KW-0813">Transport</keyword>
<dbReference type="InterPro" id="IPR036019">
    <property type="entry name" value="MscL_channel"/>
</dbReference>
<dbReference type="InterPro" id="IPR037673">
    <property type="entry name" value="MSC/AndL"/>
</dbReference>
<dbReference type="Pfam" id="PF01741">
    <property type="entry name" value="MscL"/>
    <property type="match status" value="1"/>
</dbReference>
<feature type="transmembrane region" description="Helical" evidence="9">
    <location>
        <begin position="65"/>
        <end position="86"/>
    </location>
</feature>
<reference evidence="11" key="1">
    <citation type="journal article" date="2019" name="Int. J. Syst. Evol. Microbiol.">
        <title>The Global Catalogue of Microorganisms (GCM) 10K type strain sequencing project: providing services to taxonomists for standard genome sequencing and annotation.</title>
        <authorList>
            <consortium name="The Broad Institute Genomics Platform"/>
            <consortium name="The Broad Institute Genome Sequencing Center for Infectious Disease"/>
            <person name="Wu L."/>
            <person name="Ma J."/>
        </authorList>
    </citation>
    <scope>NUCLEOTIDE SEQUENCE [LARGE SCALE GENOMIC DNA]</scope>
    <source>
        <strain evidence="11">ICMP 6774ER</strain>
    </source>
</reference>
<dbReference type="Gene3D" id="1.10.1200.120">
    <property type="entry name" value="Large-conductance mechanosensitive channel, MscL, domain 1"/>
    <property type="match status" value="1"/>
</dbReference>
<comment type="subunit">
    <text evidence="9">Homopentamer.</text>
</comment>
<evidence type="ECO:0000256" key="8">
    <source>
        <dbReference type="ARBA" id="ARBA00023303"/>
    </source>
</evidence>
<dbReference type="SUPFAM" id="SSF81330">
    <property type="entry name" value="Gated mechanosensitive channel"/>
    <property type="match status" value="1"/>
</dbReference>
<dbReference type="PRINTS" id="PR01264">
    <property type="entry name" value="MECHCHANNEL"/>
</dbReference>
<dbReference type="InterPro" id="IPR001185">
    <property type="entry name" value="MS_channel"/>
</dbReference>
<keyword evidence="8 9" id="KW-0407">Ion channel</keyword>
<evidence type="ECO:0000256" key="4">
    <source>
        <dbReference type="ARBA" id="ARBA00022692"/>
    </source>
</evidence>
<name>A0ABW4TE80_9ACTN</name>
<evidence type="ECO:0000256" key="7">
    <source>
        <dbReference type="ARBA" id="ARBA00023136"/>
    </source>
</evidence>
<comment type="similarity">
    <text evidence="9">Belongs to the MscL family.</text>
</comment>
<evidence type="ECO:0000256" key="9">
    <source>
        <dbReference type="HAMAP-Rule" id="MF_00115"/>
    </source>
</evidence>
<accession>A0ABW4TE80</accession>
<dbReference type="HAMAP" id="MF_00115">
    <property type="entry name" value="MscL"/>
    <property type="match status" value="1"/>
</dbReference>
<comment type="subcellular location">
    <subcellularLocation>
        <location evidence="9">Cell membrane</location>
        <topology evidence="9">Multi-pass membrane protein</topology>
    </subcellularLocation>
    <subcellularLocation>
        <location evidence="1">Membrane</location>
        <topology evidence="1">Multi-pass membrane protein</topology>
    </subcellularLocation>
</comment>
<evidence type="ECO:0000256" key="5">
    <source>
        <dbReference type="ARBA" id="ARBA00022989"/>
    </source>
</evidence>
<keyword evidence="11" id="KW-1185">Reference proteome</keyword>
<evidence type="ECO:0000256" key="2">
    <source>
        <dbReference type="ARBA" id="ARBA00022448"/>
    </source>
</evidence>
<evidence type="ECO:0000256" key="1">
    <source>
        <dbReference type="ARBA" id="ARBA00004141"/>
    </source>
</evidence>
<comment type="function">
    <text evidence="9">Channel that opens in response to stretch forces in the membrane lipid bilayer. May participate in the regulation of osmotic pressure changes within the cell.</text>
</comment>
<evidence type="ECO:0000256" key="3">
    <source>
        <dbReference type="ARBA" id="ARBA00022475"/>
    </source>
</evidence>
<protein>
    <recommendedName>
        <fullName evidence="9">Large-conductance mechanosensitive channel</fullName>
    </recommendedName>
</protein>
<dbReference type="RefSeq" id="WP_379583481.1">
    <property type="nucleotide sequence ID" value="NZ_JBHUFV010000106.1"/>
</dbReference>
<organism evidence="10 11">
    <name type="scientific">Nonomuraea mangrovi</name>
    <dbReference type="NCBI Taxonomy" id="2316207"/>
    <lineage>
        <taxon>Bacteria</taxon>
        <taxon>Bacillati</taxon>
        <taxon>Actinomycetota</taxon>
        <taxon>Actinomycetes</taxon>
        <taxon>Streptosporangiales</taxon>
        <taxon>Streptosporangiaceae</taxon>
        <taxon>Nonomuraea</taxon>
    </lineage>
</organism>
<dbReference type="Proteomes" id="UP001597368">
    <property type="component" value="Unassembled WGS sequence"/>
</dbReference>
<dbReference type="NCBIfam" id="TIGR00220">
    <property type="entry name" value="mscL"/>
    <property type="match status" value="1"/>
</dbReference>